<dbReference type="Pfam" id="PF20493">
    <property type="entry name" value="WD-like_fungi"/>
    <property type="match status" value="1"/>
</dbReference>
<name>A0A8H6MPG7_9PEZI</name>
<proteinExistence type="predicted"/>
<accession>A0A8H6MPG7</accession>
<evidence type="ECO:0000259" key="2">
    <source>
        <dbReference type="Pfam" id="PF20493"/>
    </source>
</evidence>
<sequence>MKLTLATVAAVACFFQAGVNALPAVDVESTALVSDTLQANITLLSTEEFVIDGLKAVLQTFVDETAPGEDEVIEEESTLAKRCGSNQVGCDMNNNRAQKRVCGMLMDRLGGDTAQSVTPYTSQCMTVSGVGDNNVCCTAWQRKVSLRRRHLLNAMADIMNRCTSGNDLVSGDARDVDLNGSCQRQCLSNRNFCN</sequence>
<evidence type="ECO:0000313" key="4">
    <source>
        <dbReference type="Proteomes" id="UP000652219"/>
    </source>
</evidence>
<reference evidence="3 4" key="1">
    <citation type="journal article" date="2020" name="Phytopathology">
        <title>Genome Sequence Resources of Colletotrichum truncatum, C. plurivorum, C. musicola, and C. sojae: Four Species Pathogenic to Soybean (Glycine max).</title>
        <authorList>
            <person name="Rogerio F."/>
            <person name="Boufleur T.R."/>
            <person name="Ciampi-Guillardi M."/>
            <person name="Sukno S.A."/>
            <person name="Thon M.R."/>
            <person name="Massola Junior N.S."/>
            <person name="Baroncelli R."/>
        </authorList>
    </citation>
    <scope>NUCLEOTIDE SEQUENCE [LARGE SCALE GENOMIC DNA]</scope>
    <source>
        <strain evidence="3 4">LFN0009</strain>
    </source>
</reference>
<organism evidence="3 4">
    <name type="scientific">Colletotrichum sojae</name>
    <dbReference type="NCBI Taxonomy" id="2175907"/>
    <lineage>
        <taxon>Eukaryota</taxon>
        <taxon>Fungi</taxon>
        <taxon>Dikarya</taxon>
        <taxon>Ascomycota</taxon>
        <taxon>Pezizomycotina</taxon>
        <taxon>Sordariomycetes</taxon>
        <taxon>Hypocreomycetidae</taxon>
        <taxon>Glomerellales</taxon>
        <taxon>Glomerellaceae</taxon>
        <taxon>Colletotrichum</taxon>
        <taxon>Colletotrichum orchidearum species complex</taxon>
    </lineage>
</organism>
<keyword evidence="1" id="KW-0732">Signal</keyword>
<feature type="signal peptide" evidence="1">
    <location>
        <begin position="1"/>
        <end position="21"/>
    </location>
</feature>
<comment type="caution">
    <text evidence="3">The sequence shown here is derived from an EMBL/GenBank/DDBJ whole genome shotgun (WGS) entry which is preliminary data.</text>
</comment>
<dbReference type="InterPro" id="IPR046925">
    <property type="entry name" value="WD-like_fungi"/>
</dbReference>
<feature type="domain" description="WD-like" evidence="2">
    <location>
        <begin position="82"/>
        <end position="191"/>
    </location>
</feature>
<evidence type="ECO:0000256" key="1">
    <source>
        <dbReference type="SAM" id="SignalP"/>
    </source>
</evidence>
<gene>
    <name evidence="3" type="ORF">CSOJ01_10265</name>
</gene>
<keyword evidence="4" id="KW-1185">Reference proteome</keyword>
<protein>
    <recommendedName>
        <fullName evidence="2">WD-like domain-containing protein</fullName>
    </recommendedName>
</protein>
<feature type="chain" id="PRO_5034061038" description="WD-like domain-containing protein" evidence="1">
    <location>
        <begin position="22"/>
        <end position="194"/>
    </location>
</feature>
<dbReference type="AlphaFoldDB" id="A0A8H6MPG7"/>
<evidence type="ECO:0000313" key="3">
    <source>
        <dbReference type="EMBL" id="KAF6804347.1"/>
    </source>
</evidence>
<dbReference type="Proteomes" id="UP000652219">
    <property type="component" value="Unassembled WGS sequence"/>
</dbReference>
<dbReference type="EMBL" id="WIGN01000211">
    <property type="protein sequence ID" value="KAF6804347.1"/>
    <property type="molecule type" value="Genomic_DNA"/>
</dbReference>